<evidence type="ECO:0000256" key="8">
    <source>
        <dbReference type="PIRNR" id="PIRNR004532"/>
    </source>
</evidence>
<name>A0A1I5PNG7_9BACI</name>
<dbReference type="EMBL" id="FOXD01000004">
    <property type="protein sequence ID" value="SFP35330.1"/>
    <property type="molecule type" value="Genomic_DNA"/>
</dbReference>
<evidence type="ECO:0000256" key="9">
    <source>
        <dbReference type="PIRSR" id="PIRSR004532-1"/>
    </source>
</evidence>
<dbReference type="Proteomes" id="UP000198892">
    <property type="component" value="Unassembled WGS sequence"/>
</dbReference>
<proteinExistence type="inferred from homology"/>
<accession>A0A1I5PNG7</accession>
<keyword evidence="11" id="KW-1185">Reference proteome</keyword>
<evidence type="ECO:0000256" key="4">
    <source>
        <dbReference type="ARBA" id="ARBA00022801"/>
    </source>
</evidence>
<keyword evidence="4" id="KW-0378">Hydrolase</keyword>
<dbReference type="GO" id="GO:0005829">
    <property type="term" value="C:cytosol"/>
    <property type="evidence" value="ECO:0007669"/>
    <property type="project" value="TreeGrafter"/>
</dbReference>
<feature type="binding site" evidence="9">
    <location>
        <position position="32"/>
    </location>
    <ligand>
        <name>Mn(2+)</name>
        <dbReference type="ChEBI" id="CHEBI:29035"/>
        <label>1</label>
    </ligand>
</feature>
<gene>
    <name evidence="10" type="ORF">SAMN05518683_104172</name>
</gene>
<feature type="binding site" evidence="9">
    <location>
        <position position="56"/>
    </location>
    <ligand>
        <name>Mn(2+)</name>
        <dbReference type="ChEBI" id="CHEBI:29035"/>
        <label>1</label>
    </ligand>
</feature>
<dbReference type="Gene3D" id="3.40.190.90">
    <property type="match status" value="1"/>
</dbReference>
<evidence type="ECO:0000313" key="10">
    <source>
        <dbReference type="EMBL" id="SFP35330.1"/>
    </source>
</evidence>
<dbReference type="PANTHER" id="PTHR30447:SF0">
    <property type="entry name" value="FRUCTOSE-1,6-BISPHOSPHATASE 1 CLASS 2-RELATED"/>
    <property type="match status" value="1"/>
</dbReference>
<dbReference type="RefSeq" id="WP_093335808.1">
    <property type="nucleotide sequence ID" value="NZ_FOXD01000004.1"/>
</dbReference>
<dbReference type="InterPro" id="IPR004464">
    <property type="entry name" value="FBPase_class-2/SBPase"/>
</dbReference>
<evidence type="ECO:0000256" key="1">
    <source>
        <dbReference type="ARBA" id="ARBA00001273"/>
    </source>
</evidence>
<dbReference type="PANTHER" id="PTHR30447">
    <property type="entry name" value="FRUCTOSE-1,6-BISPHOSPHATASE CLASS 2"/>
    <property type="match status" value="1"/>
</dbReference>
<evidence type="ECO:0000256" key="7">
    <source>
        <dbReference type="ARBA" id="ARBA00024331"/>
    </source>
</evidence>
<dbReference type="OrthoDB" id="9779353at2"/>
<evidence type="ECO:0000256" key="2">
    <source>
        <dbReference type="ARBA" id="ARBA00008989"/>
    </source>
</evidence>
<keyword evidence="6 8" id="KW-0119">Carbohydrate metabolism</keyword>
<comment type="catalytic activity">
    <reaction evidence="1">
        <text>beta-D-fructose 1,6-bisphosphate + H2O = beta-D-fructose 6-phosphate + phosphate</text>
        <dbReference type="Rhea" id="RHEA:11064"/>
        <dbReference type="ChEBI" id="CHEBI:15377"/>
        <dbReference type="ChEBI" id="CHEBI:32966"/>
        <dbReference type="ChEBI" id="CHEBI:43474"/>
        <dbReference type="ChEBI" id="CHEBI:57634"/>
        <dbReference type="EC" id="3.1.3.11"/>
    </reaction>
</comment>
<keyword evidence="5 9" id="KW-0464">Manganese</keyword>
<evidence type="ECO:0000313" key="11">
    <source>
        <dbReference type="Proteomes" id="UP000198892"/>
    </source>
</evidence>
<comment type="pathway">
    <text evidence="7">Carbohydrate biosynthesis.</text>
</comment>
<comment type="cofactor">
    <cofactor evidence="9">
        <name>Mn(2+)</name>
        <dbReference type="ChEBI" id="CHEBI:29035"/>
    </cofactor>
</comment>
<dbReference type="GO" id="GO:0042132">
    <property type="term" value="F:fructose 1,6-bisphosphate 1-phosphatase activity"/>
    <property type="evidence" value="ECO:0007669"/>
    <property type="project" value="UniProtKB-EC"/>
</dbReference>
<feature type="binding site" evidence="9">
    <location>
        <position position="87"/>
    </location>
    <ligand>
        <name>Mn(2+)</name>
        <dbReference type="ChEBI" id="CHEBI:29035"/>
        <label>2</label>
    </ligand>
</feature>
<dbReference type="SUPFAM" id="SSF56655">
    <property type="entry name" value="Carbohydrate phosphatase"/>
    <property type="match status" value="1"/>
</dbReference>
<reference evidence="11" key="1">
    <citation type="submission" date="2016-10" db="EMBL/GenBank/DDBJ databases">
        <authorList>
            <person name="Varghese N."/>
            <person name="Submissions S."/>
        </authorList>
    </citation>
    <scope>NUCLEOTIDE SEQUENCE [LARGE SCALE GENOMIC DNA]</scope>
    <source>
        <strain evidence="11">S7</strain>
    </source>
</reference>
<dbReference type="GO" id="GO:0046872">
    <property type="term" value="F:metal ion binding"/>
    <property type="evidence" value="ECO:0007669"/>
    <property type="project" value="UniProtKB-KW"/>
</dbReference>
<dbReference type="NCBIfam" id="TIGR00330">
    <property type="entry name" value="glpX"/>
    <property type="match status" value="1"/>
</dbReference>
<dbReference type="GO" id="GO:0006094">
    <property type="term" value="P:gluconeogenesis"/>
    <property type="evidence" value="ECO:0007669"/>
    <property type="project" value="InterPro"/>
</dbReference>
<comment type="similarity">
    <text evidence="2 8">Belongs to the FBPase class 2 family.</text>
</comment>
<sequence length="317" mass="34107">MKDIAMSFLSVTEKAAAEVYPYIGKGDKMTADEQATKAMRAELNQQPYTSRVVIGEGEMDEAPMLYIGEVLGNKGTASIDLAVDPIDGTTSVAQGRGNTIAVLAGAPKGKLLHAPDMYMKKIAVGPKAAGAVHVEKPLDENIEAAAKALGKDISEMNIMVQDRKRHHEDIRVIQELGASVTLFAEVDITYAVTTALEEYDTDMLVGIGGAPEGVIAAAALKSLGGDFQGKLMPQNEKEYERCINMQIQNPDKILTLEDIVDSSECFFTATGITDGTLLRGVKNEMGTNLKTHSFLSSAGQYRFIESAHVKIVEQPLV</sequence>
<dbReference type="AlphaFoldDB" id="A0A1I5PNG7"/>
<dbReference type="GO" id="GO:0030388">
    <property type="term" value="P:fructose 1,6-bisphosphate metabolic process"/>
    <property type="evidence" value="ECO:0007669"/>
    <property type="project" value="TreeGrafter"/>
</dbReference>
<evidence type="ECO:0000256" key="5">
    <source>
        <dbReference type="ARBA" id="ARBA00023211"/>
    </source>
</evidence>
<dbReference type="STRING" id="1884432.SAMN05518683_104172"/>
<feature type="binding site" evidence="9">
    <location>
        <position position="84"/>
    </location>
    <ligand>
        <name>Mn(2+)</name>
        <dbReference type="ChEBI" id="CHEBI:29035"/>
        <label>2</label>
    </ligand>
</feature>
<organism evidence="10 11">
    <name type="scientific">Salibacterium halotolerans</name>
    <dbReference type="NCBI Taxonomy" id="1884432"/>
    <lineage>
        <taxon>Bacteria</taxon>
        <taxon>Bacillati</taxon>
        <taxon>Bacillota</taxon>
        <taxon>Bacilli</taxon>
        <taxon>Bacillales</taxon>
        <taxon>Bacillaceae</taxon>
    </lineage>
</organism>
<dbReference type="GO" id="GO:0006071">
    <property type="term" value="P:glycerol metabolic process"/>
    <property type="evidence" value="ECO:0007669"/>
    <property type="project" value="InterPro"/>
</dbReference>
<evidence type="ECO:0000256" key="6">
    <source>
        <dbReference type="ARBA" id="ARBA00023277"/>
    </source>
</evidence>
<dbReference type="Gene3D" id="3.30.540.10">
    <property type="entry name" value="Fructose-1,6-Bisphosphatase, subunit A, domain 1"/>
    <property type="match status" value="1"/>
</dbReference>
<protein>
    <recommendedName>
        <fullName evidence="8">Fructose-1,6-bisphosphatase</fullName>
    </recommendedName>
</protein>
<keyword evidence="3 9" id="KW-0479">Metal-binding</keyword>
<feature type="binding site" evidence="9">
    <location>
        <position position="212"/>
    </location>
    <ligand>
        <name>Mn(2+)</name>
        <dbReference type="ChEBI" id="CHEBI:29035"/>
        <label>2</label>
    </ligand>
</feature>
<dbReference type="Pfam" id="PF03320">
    <property type="entry name" value="FBPase_glpX"/>
    <property type="match status" value="1"/>
</dbReference>
<dbReference type="CDD" id="cd01516">
    <property type="entry name" value="FBPase_glpX"/>
    <property type="match status" value="1"/>
</dbReference>
<dbReference type="PIRSF" id="PIRSF004532">
    <property type="entry name" value="GlpX"/>
    <property type="match status" value="1"/>
</dbReference>
<evidence type="ECO:0000256" key="3">
    <source>
        <dbReference type="ARBA" id="ARBA00022723"/>
    </source>
</evidence>